<keyword evidence="3" id="KW-0929">Antimicrobial</keyword>
<dbReference type="Proteomes" id="UP000886700">
    <property type="component" value="Unplaced"/>
</dbReference>
<dbReference type="Pfam" id="PF00879">
    <property type="entry name" value="Defensin_propep"/>
    <property type="match status" value="1"/>
</dbReference>
<dbReference type="InterPro" id="IPR002366">
    <property type="entry name" value="Alpha-defensin_N"/>
</dbReference>
<evidence type="ECO:0000313" key="9">
    <source>
        <dbReference type="RefSeq" id="XP_040589446.1"/>
    </source>
</evidence>
<feature type="domain" description="Alpha-defensin N-terminal" evidence="7">
    <location>
        <begin position="1"/>
        <end position="51"/>
    </location>
</feature>
<evidence type="ECO:0000256" key="1">
    <source>
        <dbReference type="ARBA" id="ARBA00004613"/>
    </source>
</evidence>
<keyword evidence="4 6" id="KW-0732">Signal</keyword>
<organism evidence="8 9">
    <name type="scientific">Mesocricetus auratus</name>
    <name type="common">Golden hamster</name>
    <dbReference type="NCBI Taxonomy" id="10036"/>
    <lineage>
        <taxon>Eukaryota</taxon>
        <taxon>Metazoa</taxon>
        <taxon>Chordata</taxon>
        <taxon>Craniata</taxon>
        <taxon>Vertebrata</taxon>
        <taxon>Euteleostomi</taxon>
        <taxon>Mammalia</taxon>
        <taxon>Eutheria</taxon>
        <taxon>Euarchontoglires</taxon>
        <taxon>Glires</taxon>
        <taxon>Rodentia</taxon>
        <taxon>Myomorpha</taxon>
        <taxon>Muroidea</taxon>
        <taxon>Cricetidae</taxon>
        <taxon>Cricetinae</taxon>
        <taxon>Mesocricetus</taxon>
    </lineage>
</organism>
<evidence type="ECO:0000256" key="2">
    <source>
        <dbReference type="ARBA" id="ARBA00022525"/>
    </source>
</evidence>
<evidence type="ECO:0000259" key="7">
    <source>
        <dbReference type="SMART" id="SM01418"/>
    </source>
</evidence>
<evidence type="ECO:0000313" key="8">
    <source>
        <dbReference type="Proteomes" id="UP000886700"/>
    </source>
</evidence>
<feature type="signal peptide" evidence="6">
    <location>
        <begin position="1"/>
        <end position="19"/>
    </location>
</feature>
<comment type="subcellular location">
    <subcellularLocation>
        <location evidence="1">Secreted</location>
    </subcellularLocation>
</comment>
<protein>
    <submittedName>
        <fullName evidence="9">Alpha-defensin 20-like</fullName>
    </submittedName>
</protein>
<keyword evidence="5" id="KW-0211">Defensin</keyword>
<sequence>MKTLVLFSVFALLAIQTLADPLPETNEEANDEKQPGIPDQDLLAFNGVPGRSVLPPSAKKDLCLEYCRNLPLSKREWCLKACIKF</sequence>
<evidence type="ECO:0000256" key="6">
    <source>
        <dbReference type="SAM" id="SignalP"/>
    </source>
</evidence>
<dbReference type="InterPro" id="IPR016327">
    <property type="entry name" value="Alpha-defensin"/>
</dbReference>
<dbReference type="GeneID" id="121135148"/>
<proteinExistence type="predicted"/>
<evidence type="ECO:0000256" key="3">
    <source>
        <dbReference type="ARBA" id="ARBA00022529"/>
    </source>
</evidence>
<evidence type="ECO:0000256" key="4">
    <source>
        <dbReference type="ARBA" id="ARBA00022729"/>
    </source>
</evidence>
<dbReference type="PIRSF" id="PIRSF001875">
    <property type="entry name" value="Alpha-defensin"/>
    <property type="match status" value="1"/>
</dbReference>
<keyword evidence="8" id="KW-1185">Reference proteome</keyword>
<name>A0ABM2WM64_MESAU</name>
<accession>A0ABM2WM64</accession>
<reference evidence="9" key="1">
    <citation type="submission" date="2025-08" db="UniProtKB">
        <authorList>
            <consortium name="RefSeq"/>
        </authorList>
    </citation>
    <scope>IDENTIFICATION</scope>
    <source>
        <tissue evidence="9">Liver</tissue>
    </source>
</reference>
<feature type="chain" id="PRO_5046097039" evidence="6">
    <location>
        <begin position="20"/>
        <end position="85"/>
    </location>
</feature>
<gene>
    <name evidence="9" type="primary">LOC121135148</name>
</gene>
<keyword evidence="2" id="KW-0964">Secreted</keyword>
<evidence type="ECO:0000256" key="5">
    <source>
        <dbReference type="ARBA" id="ARBA00022940"/>
    </source>
</evidence>
<dbReference type="SMART" id="SM01418">
    <property type="entry name" value="Defensin_propep"/>
    <property type="match status" value="1"/>
</dbReference>
<dbReference type="RefSeq" id="XP_040589446.1">
    <property type="nucleotide sequence ID" value="XM_040733512.1"/>
</dbReference>